<accession>A0A8S5SBY4</accession>
<proteinExistence type="predicted"/>
<protein>
    <submittedName>
        <fullName evidence="1">Uncharacterized protein</fullName>
    </submittedName>
</protein>
<name>A0A8S5SBY4_9CAUD</name>
<sequence>MGLGVRELFDNNIKVHFAGSDGGEIFYAALLAAQTKYRLFSCYKYILKRRPDDDFRLPADHVIRVQDTVNRHVIQDSGLFTLMFGAGKGQTQTLESLTEWQDKLIAFVQQNNLRCTCVELDCQKVLGVREAWYLRERMKKLLDNPQINVFHFEDGMRGLDRLIDFSDYIALSIPELRIIKPKTFREDTRYLTHYIKNRKPEIDIHLLGCTDVKMIAQNSFCTSADSTSWLSGVKYGWFDDGNQKAHINQFRKDLIEQRLSAVRTITEGRGLELTDKTLLYGARASLCATICKQKYTRAAGSQE</sequence>
<reference evidence="1" key="1">
    <citation type="journal article" date="2021" name="Proc. Natl. Acad. Sci. U.S.A.">
        <title>A Catalog of Tens of Thousands of Viruses from Human Metagenomes Reveals Hidden Associations with Chronic Diseases.</title>
        <authorList>
            <person name="Tisza M.J."/>
            <person name="Buck C.B."/>
        </authorList>
    </citation>
    <scope>NUCLEOTIDE SEQUENCE</scope>
    <source>
        <strain evidence="1">CtWhl2</strain>
    </source>
</reference>
<dbReference type="EMBL" id="BK032568">
    <property type="protein sequence ID" value="DAF48446.1"/>
    <property type="molecule type" value="Genomic_DNA"/>
</dbReference>
<organism evidence="1">
    <name type="scientific">Siphoviridae sp. ctWhl2</name>
    <dbReference type="NCBI Taxonomy" id="2827885"/>
    <lineage>
        <taxon>Viruses</taxon>
        <taxon>Duplodnaviria</taxon>
        <taxon>Heunggongvirae</taxon>
        <taxon>Uroviricota</taxon>
        <taxon>Caudoviricetes</taxon>
    </lineage>
</organism>
<evidence type="ECO:0000313" key="1">
    <source>
        <dbReference type="EMBL" id="DAF48446.1"/>
    </source>
</evidence>